<protein>
    <submittedName>
        <fullName evidence="2">Uncharacterized protein</fullName>
    </submittedName>
</protein>
<evidence type="ECO:0000313" key="3">
    <source>
        <dbReference type="Proteomes" id="UP001359559"/>
    </source>
</evidence>
<keyword evidence="3" id="KW-1185">Reference proteome</keyword>
<evidence type="ECO:0000256" key="1">
    <source>
        <dbReference type="SAM" id="MobiDB-lite"/>
    </source>
</evidence>
<organism evidence="2 3">
    <name type="scientific">Clitoria ternatea</name>
    <name type="common">Butterfly pea</name>
    <dbReference type="NCBI Taxonomy" id="43366"/>
    <lineage>
        <taxon>Eukaryota</taxon>
        <taxon>Viridiplantae</taxon>
        <taxon>Streptophyta</taxon>
        <taxon>Embryophyta</taxon>
        <taxon>Tracheophyta</taxon>
        <taxon>Spermatophyta</taxon>
        <taxon>Magnoliopsida</taxon>
        <taxon>eudicotyledons</taxon>
        <taxon>Gunneridae</taxon>
        <taxon>Pentapetalae</taxon>
        <taxon>rosids</taxon>
        <taxon>fabids</taxon>
        <taxon>Fabales</taxon>
        <taxon>Fabaceae</taxon>
        <taxon>Papilionoideae</taxon>
        <taxon>50 kb inversion clade</taxon>
        <taxon>NPAAA clade</taxon>
        <taxon>indigoferoid/millettioid clade</taxon>
        <taxon>Phaseoleae</taxon>
        <taxon>Clitoria</taxon>
    </lineage>
</organism>
<feature type="compositionally biased region" description="Basic and acidic residues" evidence="1">
    <location>
        <begin position="85"/>
        <end position="94"/>
    </location>
</feature>
<accession>A0AAN9IT01</accession>
<sequence>MAALPVTISKMASDLDLTIEKGVNFRAMRKWVWIKSQALLGGNVGFQKRQRLEDEGEDCRGRWVPKLPVNRGRRRIGEGTKGQKQRPERESKFD</sequence>
<dbReference type="Proteomes" id="UP001359559">
    <property type="component" value="Unassembled WGS sequence"/>
</dbReference>
<reference evidence="2 3" key="1">
    <citation type="submission" date="2024-01" db="EMBL/GenBank/DDBJ databases">
        <title>The genomes of 5 underutilized Papilionoideae crops provide insights into root nodulation and disease resistance.</title>
        <authorList>
            <person name="Yuan L."/>
        </authorList>
    </citation>
    <scope>NUCLEOTIDE SEQUENCE [LARGE SCALE GENOMIC DNA]</scope>
    <source>
        <strain evidence="2">LY-2023</strain>
        <tissue evidence="2">Leaf</tissue>
    </source>
</reference>
<feature type="region of interest" description="Disordered" evidence="1">
    <location>
        <begin position="70"/>
        <end position="94"/>
    </location>
</feature>
<evidence type="ECO:0000313" key="2">
    <source>
        <dbReference type="EMBL" id="KAK7285571.1"/>
    </source>
</evidence>
<proteinExistence type="predicted"/>
<dbReference type="EMBL" id="JAYKXN010000005">
    <property type="protein sequence ID" value="KAK7285571.1"/>
    <property type="molecule type" value="Genomic_DNA"/>
</dbReference>
<gene>
    <name evidence="2" type="ORF">RJT34_20347</name>
</gene>
<comment type="caution">
    <text evidence="2">The sequence shown here is derived from an EMBL/GenBank/DDBJ whole genome shotgun (WGS) entry which is preliminary data.</text>
</comment>
<dbReference type="AlphaFoldDB" id="A0AAN9IT01"/>
<name>A0AAN9IT01_CLITE</name>